<gene>
    <name evidence="2" type="ORF">F442_19729</name>
</gene>
<feature type="compositionally biased region" description="Basic and acidic residues" evidence="1">
    <location>
        <begin position="38"/>
        <end position="68"/>
    </location>
</feature>
<evidence type="ECO:0000256" key="1">
    <source>
        <dbReference type="SAM" id="MobiDB-lite"/>
    </source>
</evidence>
<evidence type="ECO:0000313" key="2">
    <source>
        <dbReference type="EMBL" id="ETP31407.1"/>
    </source>
</evidence>
<evidence type="ECO:0000313" key="3">
    <source>
        <dbReference type="Proteomes" id="UP000018948"/>
    </source>
</evidence>
<protein>
    <submittedName>
        <fullName evidence="2">Uncharacterized protein</fullName>
    </submittedName>
</protein>
<dbReference type="AlphaFoldDB" id="W2Y9J7"/>
<dbReference type="EMBL" id="ANIY01004123">
    <property type="protein sequence ID" value="ETP31407.1"/>
    <property type="molecule type" value="Genomic_DNA"/>
</dbReference>
<sequence length="124" mass="13939">MALRENERVNTIPVQEAKDARKRWFYDLNKALKALGKQQDEQQVKEGRIASTEDRVEKPNEPNPVEHQRLFVTEREAACRPGAGDVGLFSVEVVPKAPVQEVAPVSGVQRARESRANLALSQKH</sequence>
<comment type="caution">
    <text evidence="2">The sequence shown here is derived from an EMBL/GenBank/DDBJ whole genome shotgun (WGS) entry which is preliminary data.</text>
</comment>
<accession>W2Y9J7</accession>
<feature type="region of interest" description="Disordered" evidence="1">
    <location>
        <begin position="103"/>
        <end position="124"/>
    </location>
</feature>
<name>W2Y9J7_PHYNI</name>
<organism evidence="2 3">
    <name type="scientific">Phytophthora nicotianae P10297</name>
    <dbReference type="NCBI Taxonomy" id="1317064"/>
    <lineage>
        <taxon>Eukaryota</taxon>
        <taxon>Sar</taxon>
        <taxon>Stramenopiles</taxon>
        <taxon>Oomycota</taxon>
        <taxon>Peronosporomycetes</taxon>
        <taxon>Peronosporales</taxon>
        <taxon>Peronosporaceae</taxon>
        <taxon>Phytophthora</taxon>
    </lineage>
</organism>
<feature type="region of interest" description="Disordered" evidence="1">
    <location>
        <begin position="37"/>
        <end position="68"/>
    </location>
</feature>
<proteinExistence type="predicted"/>
<reference evidence="2 3" key="1">
    <citation type="submission" date="2013-11" db="EMBL/GenBank/DDBJ databases">
        <title>The Genome Sequence of Phytophthora parasitica P10297.</title>
        <authorList>
            <consortium name="The Broad Institute Genomics Platform"/>
            <person name="Russ C."/>
            <person name="Tyler B."/>
            <person name="Panabieres F."/>
            <person name="Shan W."/>
            <person name="Tripathy S."/>
            <person name="Grunwald N."/>
            <person name="Machado M."/>
            <person name="Johnson C.S."/>
            <person name="Walker B."/>
            <person name="Young S.K."/>
            <person name="Zeng Q."/>
            <person name="Gargeya S."/>
            <person name="Fitzgerald M."/>
            <person name="Haas B."/>
            <person name="Abouelleil A."/>
            <person name="Allen A.W."/>
            <person name="Alvarado L."/>
            <person name="Arachchi H.M."/>
            <person name="Berlin A.M."/>
            <person name="Chapman S.B."/>
            <person name="Gainer-Dewar J."/>
            <person name="Goldberg J."/>
            <person name="Griggs A."/>
            <person name="Gujja S."/>
            <person name="Hansen M."/>
            <person name="Howarth C."/>
            <person name="Imamovic A."/>
            <person name="Ireland A."/>
            <person name="Larimer J."/>
            <person name="McCowan C."/>
            <person name="Murphy C."/>
            <person name="Pearson M."/>
            <person name="Poon T.W."/>
            <person name="Priest M."/>
            <person name="Roberts A."/>
            <person name="Saif S."/>
            <person name="Shea T."/>
            <person name="Sisk P."/>
            <person name="Sykes S."/>
            <person name="Wortman J."/>
            <person name="Nusbaum C."/>
            <person name="Birren B."/>
        </authorList>
    </citation>
    <scope>NUCLEOTIDE SEQUENCE [LARGE SCALE GENOMIC DNA]</scope>
    <source>
        <strain evidence="2 3">P10297</strain>
    </source>
</reference>
<dbReference type="Proteomes" id="UP000018948">
    <property type="component" value="Unassembled WGS sequence"/>
</dbReference>